<dbReference type="InterPro" id="IPR050587">
    <property type="entry name" value="GNT1/Glycosyltrans_8"/>
</dbReference>
<protein>
    <submittedName>
        <fullName evidence="2">Glycosyl transferase family 8 protein</fullName>
    </submittedName>
</protein>
<accession>A0A9K3PLF6</accession>
<evidence type="ECO:0000313" key="2">
    <source>
        <dbReference type="EMBL" id="KAG7351101.1"/>
    </source>
</evidence>
<feature type="region of interest" description="Disordered" evidence="1">
    <location>
        <begin position="166"/>
        <end position="186"/>
    </location>
</feature>
<dbReference type="PANTHER" id="PTHR11183">
    <property type="entry name" value="GLYCOGENIN SUBFAMILY MEMBER"/>
    <property type="match status" value="1"/>
</dbReference>
<dbReference type="GO" id="GO:0016757">
    <property type="term" value="F:glycosyltransferase activity"/>
    <property type="evidence" value="ECO:0007669"/>
    <property type="project" value="InterPro"/>
</dbReference>
<keyword evidence="2" id="KW-0808">Transferase</keyword>
<dbReference type="EMBL" id="JAGRRH010000018">
    <property type="protein sequence ID" value="KAG7351101.1"/>
    <property type="molecule type" value="Genomic_DNA"/>
</dbReference>
<dbReference type="Proteomes" id="UP000693970">
    <property type="component" value="Unassembled WGS sequence"/>
</dbReference>
<keyword evidence="3" id="KW-1185">Reference proteome</keyword>
<proteinExistence type="predicted"/>
<sequence>MRPIPSRRRKSNHTTVSSSQRIPHRLLRYVTLLVYMLLVSKHEIFTSTRSTTNAIRSLGKFHSSPLSSSSAPVPARPQLSGMQRSDFAYVFLLGMIDPQSSWYRGYLWNIFVASQILHDNNSSADRIAIFQLQSSALPTVELLETIKKLEKLNVRIWWLPTRAKRSKSSSTSSHNESKATTDENDDDQRIFDSANMLKFHILELTEYKRVLYLDSDLIPLCNLDYIFELSIAGQIAPNLGISDGNEPANGGFFMVQPKEGDYARLEQIILQQEESTRHLPPPRFDIQRGWGHVISGDDQWFSTRGQGRKWDFYAAQNDQGLLYYWLKYVTKDVTLLVFRGSQTFIERWGTSEQDNLTMIFKSNDWSRSPFSKLSCLGPDVGAEQWDKLKYANHPAYQGAKLPYPPFSDFIHFYGPFKPWNTAKLVNASYPKVMNKEQLLNSLHYWFNVLRKVSKELELDIDFDHWTDNIDQPPFGVGRVPSLSS</sequence>
<dbReference type="OrthoDB" id="202844at2759"/>
<evidence type="ECO:0000256" key="1">
    <source>
        <dbReference type="SAM" id="MobiDB-lite"/>
    </source>
</evidence>
<reference evidence="2" key="1">
    <citation type="journal article" date="2021" name="Sci. Rep.">
        <title>Diploid genomic architecture of Nitzschia inconspicua, an elite biomass production diatom.</title>
        <authorList>
            <person name="Oliver A."/>
            <person name="Podell S."/>
            <person name="Pinowska A."/>
            <person name="Traller J.C."/>
            <person name="Smith S.R."/>
            <person name="McClure R."/>
            <person name="Beliaev A."/>
            <person name="Bohutskyi P."/>
            <person name="Hill E.A."/>
            <person name="Rabines A."/>
            <person name="Zheng H."/>
            <person name="Allen L.Z."/>
            <person name="Kuo A."/>
            <person name="Grigoriev I.V."/>
            <person name="Allen A.E."/>
            <person name="Hazlebeck D."/>
            <person name="Allen E.E."/>
        </authorList>
    </citation>
    <scope>NUCLEOTIDE SEQUENCE</scope>
    <source>
        <strain evidence="2">Hildebrandi</strain>
    </source>
</reference>
<reference evidence="2" key="2">
    <citation type="submission" date="2021-04" db="EMBL/GenBank/DDBJ databases">
        <authorList>
            <person name="Podell S."/>
        </authorList>
    </citation>
    <scope>NUCLEOTIDE SEQUENCE</scope>
    <source>
        <strain evidence="2">Hildebrandi</strain>
    </source>
</reference>
<gene>
    <name evidence="2" type="ORF">IV203_010461</name>
</gene>
<dbReference type="InterPro" id="IPR002495">
    <property type="entry name" value="Glyco_trans_8"/>
</dbReference>
<dbReference type="AlphaFoldDB" id="A0A9K3PLF6"/>
<evidence type="ECO:0000313" key="3">
    <source>
        <dbReference type="Proteomes" id="UP000693970"/>
    </source>
</evidence>
<comment type="caution">
    <text evidence="2">The sequence shown here is derived from an EMBL/GenBank/DDBJ whole genome shotgun (WGS) entry which is preliminary data.</text>
</comment>
<organism evidence="2 3">
    <name type="scientific">Nitzschia inconspicua</name>
    <dbReference type="NCBI Taxonomy" id="303405"/>
    <lineage>
        <taxon>Eukaryota</taxon>
        <taxon>Sar</taxon>
        <taxon>Stramenopiles</taxon>
        <taxon>Ochrophyta</taxon>
        <taxon>Bacillariophyta</taxon>
        <taxon>Bacillariophyceae</taxon>
        <taxon>Bacillariophycidae</taxon>
        <taxon>Bacillariales</taxon>
        <taxon>Bacillariaceae</taxon>
        <taxon>Nitzschia</taxon>
    </lineage>
</organism>
<name>A0A9K3PLF6_9STRA</name>
<dbReference type="Pfam" id="PF01501">
    <property type="entry name" value="Glyco_transf_8"/>
    <property type="match status" value="1"/>
</dbReference>